<dbReference type="OMA" id="YDRFNIH"/>
<protein>
    <recommendedName>
        <fullName evidence="2">Splicing factor subunit</fullName>
    </recommendedName>
</protein>
<name>A0A6A5CBB7_NAEFO</name>
<dbReference type="PANTHER" id="PTHR20978:SF0">
    <property type="entry name" value="SPLICING FACTOR 3B SUBUNIT 5"/>
    <property type="match status" value="1"/>
</dbReference>
<proteinExistence type="inferred from homology"/>
<dbReference type="InterPro" id="IPR009846">
    <property type="entry name" value="SF3b5/RDS3-10"/>
</dbReference>
<dbReference type="VEuPathDB" id="AmoebaDB:FDP41_010897"/>
<dbReference type="RefSeq" id="XP_044567631.1">
    <property type="nucleotide sequence ID" value="XM_044701244.1"/>
</dbReference>
<sequence length="82" mass="9643">MSSSDQANQFELLKNKFVGVGHADTTKFEWAVNQQRDTYSSYVSHYPMASYFAMIENESIHREKYQFIERMIKPCGNRPQTK</sequence>
<comment type="caution">
    <text evidence="3">The sequence shown here is derived from an EMBL/GenBank/DDBJ whole genome shotgun (WGS) entry which is preliminary data.</text>
</comment>
<reference evidence="3 4" key="1">
    <citation type="journal article" date="2019" name="Sci. Rep.">
        <title>Nanopore sequencing improves the draft genome of the human pathogenic amoeba Naegleria fowleri.</title>
        <authorList>
            <person name="Liechti N."/>
            <person name="Schurch N."/>
            <person name="Bruggmann R."/>
            <person name="Wittwer M."/>
        </authorList>
    </citation>
    <scope>NUCLEOTIDE SEQUENCE [LARGE SCALE GENOMIC DNA]</scope>
    <source>
        <strain evidence="3 4">ATCC 30894</strain>
    </source>
</reference>
<dbReference type="OrthoDB" id="274726at2759"/>
<dbReference type="GeneID" id="68118112"/>
<dbReference type="EMBL" id="VFQX01000007">
    <property type="protein sequence ID" value="KAF0982918.1"/>
    <property type="molecule type" value="Genomic_DNA"/>
</dbReference>
<evidence type="ECO:0000256" key="2">
    <source>
        <dbReference type="PIRNR" id="PIRNR037010"/>
    </source>
</evidence>
<dbReference type="PIRSF" id="PIRSF037010">
    <property type="entry name" value="Splicing_factor_3B_subunit_5"/>
    <property type="match status" value="1"/>
</dbReference>
<comment type="similarity">
    <text evidence="1 2">Belongs to the SF3B5 family.</text>
</comment>
<dbReference type="GO" id="GO:0005686">
    <property type="term" value="C:U2 snRNP"/>
    <property type="evidence" value="ECO:0007669"/>
    <property type="project" value="TreeGrafter"/>
</dbReference>
<gene>
    <name evidence="3" type="ORF">FDP41_010897</name>
</gene>
<dbReference type="GO" id="GO:0000398">
    <property type="term" value="P:mRNA splicing, via spliceosome"/>
    <property type="evidence" value="ECO:0007669"/>
    <property type="project" value="UniProtKB-UniRule"/>
</dbReference>
<keyword evidence="4" id="KW-1185">Reference proteome</keyword>
<dbReference type="GO" id="GO:0071011">
    <property type="term" value="C:precatalytic spliceosome"/>
    <property type="evidence" value="ECO:0007669"/>
    <property type="project" value="TreeGrafter"/>
</dbReference>
<dbReference type="Proteomes" id="UP000444721">
    <property type="component" value="Unassembled WGS sequence"/>
</dbReference>
<organism evidence="3 4">
    <name type="scientific">Naegleria fowleri</name>
    <name type="common">Brain eating amoeba</name>
    <dbReference type="NCBI Taxonomy" id="5763"/>
    <lineage>
        <taxon>Eukaryota</taxon>
        <taxon>Discoba</taxon>
        <taxon>Heterolobosea</taxon>
        <taxon>Tetramitia</taxon>
        <taxon>Eutetramitia</taxon>
        <taxon>Vahlkampfiidae</taxon>
        <taxon>Naegleria</taxon>
    </lineage>
</organism>
<dbReference type="AlphaFoldDB" id="A0A6A5CBB7"/>
<evidence type="ECO:0000313" key="3">
    <source>
        <dbReference type="EMBL" id="KAF0982918.1"/>
    </source>
</evidence>
<dbReference type="InterPro" id="IPR017089">
    <property type="entry name" value="Splicing_factor_3B_subunit_5"/>
</dbReference>
<evidence type="ECO:0000256" key="1">
    <source>
        <dbReference type="ARBA" id="ARBA00009568"/>
    </source>
</evidence>
<dbReference type="PANTHER" id="PTHR20978">
    <property type="entry name" value="SPLICING FACTOR 3B SUBUNIT 5"/>
    <property type="match status" value="1"/>
</dbReference>
<accession>A0A6A5CBB7</accession>
<evidence type="ECO:0000313" key="4">
    <source>
        <dbReference type="Proteomes" id="UP000444721"/>
    </source>
</evidence>
<dbReference type="Pfam" id="PF07189">
    <property type="entry name" value="SF3b10"/>
    <property type="match status" value="1"/>
</dbReference>